<proteinExistence type="predicted"/>
<sequence>MCVATLEEHGHVSWRSLTYKGMPNPVMASLYSLRANRPVPRLTLSFHIRSNTDAKLEALLGLESAPKPPPPLKDHTCNIPVVRVFLIRYNRHATVLDQRSEIPVANNGAEHLSWASPSQIGDISQGHLIEPAIL</sequence>
<dbReference type="AlphaFoldDB" id="A0A7R9HEH1"/>
<organism evidence="1">
    <name type="scientific">Timema poppense</name>
    <name type="common">Walking stick</name>
    <dbReference type="NCBI Taxonomy" id="170557"/>
    <lineage>
        <taxon>Eukaryota</taxon>
        <taxon>Metazoa</taxon>
        <taxon>Ecdysozoa</taxon>
        <taxon>Arthropoda</taxon>
        <taxon>Hexapoda</taxon>
        <taxon>Insecta</taxon>
        <taxon>Pterygota</taxon>
        <taxon>Neoptera</taxon>
        <taxon>Polyneoptera</taxon>
        <taxon>Phasmatodea</taxon>
        <taxon>Timematodea</taxon>
        <taxon>Timematoidea</taxon>
        <taxon>Timematidae</taxon>
        <taxon>Timema</taxon>
    </lineage>
</organism>
<evidence type="ECO:0000313" key="1">
    <source>
        <dbReference type="EMBL" id="CAD7418463.1"/>
    </source>
</evidence>
<reference evidence="1" key="1">
    <citation type="submission" date="2020-11" db="EMBL/GenBank/DDBJ databases">
        <authorList>
            <person name="Tran Van P."/>
        </authorList>
    </citation>
    <scope>NUCLEOTIDE SEQUENCE</scope>
</reference>
<accession>A0A7R9HEH1</accession>
<dbReference type="EMBL" id="OD017088">
    <property type="protein sequence ID" value="CAD7418463.1"/>
    <property type="molecule type" value="Genomic_DNA"/>
</dbReference>
<protein>
    <submittedName>
        <fullName evidence="1">Uncharacterized protein</fullName>
    </submittedName>
</protein>
<name>A0A7R9HEH1_TIMPO</name>
<gene>
    <name evidence="1" type="ORF">TPSB3V08_LOCUS12406</name>
</gene>